<reference evidence="12" key="1">
    <citation type="journal article" date="2017" name="Genome Biol.">
        <title>Comparative genomics reveals high biological diversity and specific adaptations in the industrially and medically important fungal genus Aspergillus.</title>
        <authorList>
            <person name="de Vries R.P."/>
            <person name="Riley R."/>
            <person name="Wiebenga A."/>
            <person name="Aguilar-Osorio G."/>
            <person name="Amillis S."/>
            <person name="Uchima C.A."/>
            <person name="Anderluh G."/>
            <person name="Asadollahi M."/>
            <person name="Askin M."/>
            <person name="Barry K."/>
            <person name="Battaglia E."/>
            <person name="Bayram O."/>
            <person name="Benocci T."/>
            <person name="Braus-Stromeyer S.A."/>
            <person name="Caldana C."/>
            <person name="Canovas D."/>
            <person name="Cerqueira G.C."/>
            <person name="Chen F."/>
            <person name="Chen W."/>
            <person name="Choi C."/>
            <person name="Clum A."/>
            <person name="Dos Santos R.A."/>
            <person name="Damasio A.R."/>
            <person name="Diallinas G."/>
            <person name="Emri T."/>
            <person name="Fekete E."/>
            <person name="Flipphi M."/>
            <person name="Freyberg S."/>
            <person name="Gallo A."/>
            <person name="Gournas C."/>
            <person name="Habgood R."/>
            <person name="Hainaut M."/>
            <person name="Harispe M.L."/>
            <person name="Henrissat B."/>
            <person name="Hilden K.S."/>
            <person name="Hope R."/>
            <person name="Hossain A."/>
            <person name="Karabika E."/>
            <person name="Karaffa L."/>
            <person name="Karanyi Z."/>
            <person name="Krasevec N."/>
            <person name="Kuo A."/>
            <person name="Kusch H."/>
            <person name="LaButti K."/>
            <person name="Lagendijk E.L."/>
            <person name="Lapidus A."/>
            <person name="Levasseur A."/>
            <person name="Lindquist E."/>
            <person name="Lipzen A."/>
            <person name="Logrieco A.F."/>
            <person name="MacCabe A."/>
            <person name="Maekelae M.R."/>
            <person name="Malavazi I."/>
            <person name="Melin P."/>
            <person name="Meyer V."/>
            <person name="Mielnichuk N."/>
            <person name="Miskei M."/>
            <person name="Molnar A.P."/>
            <person name="Mule G."/>
            <person name="Ngan C.Y."/>
            <person name="Orejas M."/>
            <person name="Orosz E."/>
            <person name="Ouedraogo J.P."/>
            <person name="Overkamp K.M."/>
            <person name="Park H.-S."/>
            <person name="Perrone G."/>
            <person name="Piumi F."/>
            <person name="Punt P.J."/>
            <person name="Ram A.F."/>
            <person name="Ramon A."/>
            <person name="Rauscher S."/>
            <person name="Record E."/>
            <person name="Riano-Pachon D.M."/>
            <person name="Robert V."/>
            <person name="Roehrig J."/>
            <person name="Ruller R."/>
            <person name="Salamov A."/>
            <person name="Salih N.S."/>
            <person name="Samson R.A."/>
            <person name="Sandor E."/>
            <person name="Sanguinetti M."/>
            <person name="Schuetze T."/>
            <person name="Sepcic K."/>
            <person name="Shelest E."/>
            <person name="Sherlock G."/>
            <person name="Sophianopoulou V."/>
            <person name="Squina F.M."/>
            <person name="Sun H."/>
            <person name="Susca A."/>
            <person name="Todd R.B."/>
            <person name="Tsang A."/>
            <person name="Unkles S.E."/>
            <person name="van de Wiele N."/>
            <person name="van Rossen-Uffink D."/>
            <person name="Oliveira J.V."/>
            <person name="Vesth T.C."/>
            <person name="Visser J."/>
            <person name="Yu J.-H."/>
            <person name="Zhou M."/>
            <person name="Andersen M.R."/>
            <person name="Archer D.B."/>
            <person name="Baker S.E."/>
            <person name="Benoit I."/>
            <person name="Brakhage A.A."/>
            <person name="Braus G.H."/>
            <person name="Fischer R."/>
            <person name="Frisvad J.C."/>
            <person name="Goldman G.H."/>
            <person name="Houbraken J."/>
            <person name="Oakley B."/>
            <person name="Pocsi I."/>
            <person name="Scazzocchio C."/>
            <person name="Seiboth B."/>
            <person name="vanKuyk P.A."/>
            <person name="Wortman J."/>
            <person name="Dyer P.S."/>
            <person name="Grigoriev I.V."/>
        </authorList>
    </citation>
    <scope>NUCLEOTIDE SEQUENCE [LARGE SCALE GENOMIC DNA]</scope>
    <source>
        <strain evidence="12">CBS 516.65</strain>
    </source>
</reference>
<dbReference type="AlphaFoldDB" id="A0A1L9V5W4"/>
<dbReference type="InterPro" id="IPR000719">
    <property type="entry name" value="Prot_kinase_dom"/>
</dbReference>
<dbReference type="GO" id="GO:0050684">
    <property type="term" value="P:regulation of mRNA processing"/>
    <property type="evidence" value="ECO:0007669"/>
    <property type="project" value="TreeGrafter"/>
</dbReference>
<evidence type="ECO:0000256" key="4">
    <source>
        <dbReference type="ARBA" id="ARBA00022741"/>
    </source>
</evidence>
<dbReference type="GO" id="GO:0004674">
    <property type="term" value="F:protein serine/threonine kinase activity"/>
    <property type="evidence" value="ECO:0007669"/>
    <property type="project" value="UniProtKB-KW"/>
</dbReference>
<dbReference type="SUPFAM" id="SSF56112">
    <property type="entry name" value="Protein kinase-like (PK-like)"/>
    <property type="match status" value="1"/>
</dbReference>
<dbReference type="GeneID" id="34466172"/>
<dbReference type="InterPro" id="IPR011009">
    <property type="entry name" value="Kinase-like_dom_sf"/>
</dbReference>
<dbReference type="EC" id="2.7.11.1" evidence="1"/>
<keyword evidence="5" id="KW-0418">Kinase</keyword>
<proteinExistence type="predicted"/>
<keyword evidence="6" id="KW-0067">ATP-binding</keyword>
<evidence type="ECO:0000313" key="11">
    <source>
        <dbReference type="EMBL" id="OJJ79313.1"/>
    </source>
</evidence>
<keyword evidence="4" id="KW-0547">Nucleotide-binding</keyword>
<dbReference type="Pfam" id="PF00069">
    <property type="entry name" value="Pkinase"/>
    <property type="match status" value="1"/>
</dbReference>
<dbReference type="InterPro" id="IPR051334">
    <property type="entry name" value="SRPK"/>
</dbReference>
<evidence type="ECO:0000256" key="2">
    <source>
        <dbReference type="ARBA" id="ARBA00022527"/>
    </source>
</evidence>
<dbReference type="GO" id="GO:0005524">
    <property type="term" value="F:ATP binding"/>
    <property type="evidence" value="ECO:0007669"/>
    <property type="project" value="UniProtKB-KW"/>
</dbReference>
<dbReference type="VEuPathDB" id="FungiDB:ASPGLDRAFT_77691"/>
<organism evidence="11 12">
    <name type="scientific">Aspergillus glaucus CBS 516.65</name>
    <dbReference type="NCBI Taxonomy" id="1160497"/>
    <lineage>
        <taxon>Eukaryota</taxon>
        <taxon>Fungi</taxon>
        <taxon>Dikarya</taxon>
        <taxon>Ascomycota</taxon>
        <taxon>Pezizomycotina</taxon>
        <taxon>Eurotiomycetes</taxon>
        <taxon>Eurotiomycetidae</taxon>
        <taxon>Eurotiales</taxon>
        <taxon>Aspergillaceae</taxon>
        <taxon>Aspergillus</taxon>
        <taxon>Aspergillus subgen. Aspergillus</taxon>
    </lineage>
</organism>
<keyword evidence="2" id="KW-0723">Serine/threonine-protein kinase</keyword>
<dbReference type="Proteomes" id="UP000184300">
    <property type="component" value="Unassembled WGS sequence"/>
</dbReference>
<sequence>MTTIPARNRFTGSSGKQKNITSAPGPALRPLLLYSLLYPSFSYQSLFEYLGTEPVDRYTPGGYHPIAIGDLINGRYLIVDKLGFGGYSTLYVALKVGTASASLETKALRALAILSDHPGRDAIPSPLDEFVIHGPNGAYPCLTMVLAQDNLREASDCRLFPIDVVRTLVGGLTMAVAYMHSHGYVHGDIHLSNILVKHPSHINDLSIEKFYEIHGKPYAEPIIRCDGEPLPLNVPQQAVMPIFWGIKANQFTLANAHIILSDFGESFSPSSETRLAKDCHTPLAMRPPEARFEPLAKLSYPSDIWSLATAIWEILGMKVLFSDEFATEDEVVSQHIDALGPIPKRWMKLWEQKNEFFNNKGHLKKGRSLWPSLEQAFEQNVQSYRRKVGVEEFGEEETTAILDLMRRMLRFLPKERSRIEEVLQSEWMVKWVMPDFEQIRSSRFN</sequence>
<keyword evidence="12" id="KW-1185">Reference proteome</keyword>
<dbReference type="PANTHER" id="PTHR47634">
    <property type="entry name" value="PROTEIN KINASE DOMAIN-CONTAINING PROTEIN-RELATED"/>
    <property type="match status" value="1"/>
</dbReference>
<dbReference type="PROSITE" id="PS50011">
    <property type="entry name" value="PROTEIN_KINASE_DOM"/>
    <property type="match status" value="1"/>
</dbReference>
<feature type="domain" description="Protein kinase" evidence="10">
    <location>
        <begin position="76"/>
        <end position="428"/>
    </location>
</feature>
<comment type="catalytic activity">
    <reaction evidence="8">
        <text>L-seryl-[protein] + ATP = O-phospho-L-seryl-[protein] + ADP + H(+)</text>
        <dbReference type="Rhea" id="RHEA:17989"/>
        <dbReference type="Rhea" id="RHEA-COMP:9863"/>
        <dbReference type="Rhea" id="RHEA-COMP:11604"/>
        <dbReference type="ChEBI" id="CHEBI:15378"/>
        <dbReference type="ChEBI" id="CHEBI:29999"/>
        <dbReference type="ChEBI" id="CHEBI:30616"/>
        <dbReference type="ChEBI" id="CHEBI:83421"/>
        <dbReference type="ChEBI" id="CHEBI:456216"/>
        <dbReference type="EC" id="2.7.11.1"/>
    </reaction>
</comment>
<gene>
    <name evidence="11" type="ORF">ASPGLDRAFT_77691</name>
</gene>
<evidence type="ECO:0000256" key="3">
    <source>
        <dbReference type="ARBA" id="ARBA00022679"/>
    </source>
</evidence>
<dbReference type="RefSeq" id="XP_022396011.1">
    <property type="nucleotide sequence ID" value="XM_022549912.1"/>
</dbReference>
<evidence type="ECO:0000256" key="7">
    <source>
        <dbReference type="ARBA" id="ARBA00047899"/>
    </source>
</evidence>
<dbReference type="Gene3D" id="1.10.510.10">
    <property type="entry name" value="Transferase(Phosphotransferase) domain 1"/>
    <property type="match status" value="1"/>
</dbReference>
<feature type="region of interest" description="Disordered" evidence="9">
    <location>
        <begin position="1"/>
        <end position="22"/>
    </location>
</feature>
<evidence type="ECO:0000256" key="1">
    <source>
        <dbReference type="ARBA" id="ARBA00012513"/>
    </source>
</evidence>
<evidence type="ECO:0000256" key="8">
    <source>
        <dbReference type="ARBA" id="ARBA00048679"/>
    </source>
</evidence>
<keyword evidence="3" id="KW-0808">Transferase</keyword>
<accession>A0A1L9V5W4</accession>
<dbReference type="STRING" id="1160497.A0A1L9V5W4"/>
<dbReference type="GO" id="GO:0000245">
    <property type="term" value="P:spliceosomal complex assembly"/>
    <property type="evidence" value="ECO:0007669"/>
    <property type="project" value="TreeGrafter"/>
</dbReference>
<evidence type="ECO:0000256" key="5">
    <source>
        <dbReference type="ARBA" id="ARBA00022777"/>
    </source>
</evidence>
<evidence type="ECO:0000259" key="10">
    <source>
        <dbReference type="PROSITE" id="PS50011"/>
    </source>
</evidence>
<dbReference type="PANTHER" id="PTHR47634:SF9">
    <property type="entry name" value="PROTEIN KINASE DOMAIN-CONTAINING PROTEIN-RELATED"/>
    <property type="match status" value="1"/>
</dbReference>
<evidence type="ECO:0000313" key="12">
    <source>
        <dbReference type="Proteomes" id="UP000184300"/>
    </source>
</evidence>
<protein>
    <recommendedName>
        <fullName evidence="1">non-specific serine/threonine protein kinase</fullName>
        <ecNumber evidence="1">2.7.11.1</ecNumber>
    </recommendedName>
</protein>
<evidence type="ECO:0000256" key="9">
    <source>
        <dbReference type="SAM" id="MobiDB-lite"/>
    </source>
</evidence>
<comment type="catalytic activity">
    <reaction evidence="7">
        <text>L-threonyl-[protein] + ATP = O-phospho-L-threonyl-[protein] + ADP + H(+)</text>
        <dbReference type="Rhea" id="RHEA:46608"/>
        <dbReference type="Rhea" id="RHEA-COMP:11060"/>
        <dbReference type="Rhea" id="RHEA-COMP:11605"/>
        <dbReference type="ChEBI" id="CHEBI:15378"/>
        <dbReference type="ChEBI" id="CHEBI:30013"/>
        <dbReference type="ChEBI" id="CHEBI:30616"/>
        <dbReference type="ChEBI" id="CHEBI:61977"/>
        <dbReference type="ChEBI" id="CHEBI:456216"/>
        <dbReference type="EC" id="2.7.11.1"/>
    </reaction>
</comment>
<dbReference type="Gene3D" id="3.30.200.20">
    <property type="entry name" value="Phosphorylase Kinase, domain 1"/>
    <property type="match status" value="1"/>
</dbReference>
<name>A0A1L9V5W4_ASPGL</name>
<dbReference type="OrthoDB" id="5979581at2759"/>
<dbReference type="SMART" id="SM00220">
    <property type="entry name" value="S_TKc"/>
    <property type="match status" value="1"/>
</dbReference>
<evidence type="ECO:0000256" key="6">
    <source>
        <dbReference type="ARBA" id="ARBA00022840"/>
    </source>
</evidence>
<dbReference type="EMBL" id="KV878919">
    <property type="protein sequence ID" value="OJJ79313.1"/>
    <property type="molecule type" value="Genomic_DNA"/>
</dbReference>